<organism evidence="2 3">
    <name type="scientific">Microtetraspora malaysiensis</name>
    <dbReference type="NCBI Taxonomy" id="161358"/>
    <lineage>
        <taxon>Bacteria</taxon>
        <taxon>Bacillati</taxon>
        <taxon>Actinomycetota</taxon>
        <taxon>Actinomycetes</taxon>
        <taxon>Streptosporangiales</taxon>
        <taxon>Streptosporangiaceae</taxon>
        <taxon>Microtetraspora</taxon>
    </lineage>
</organism>
<comment type="caution">
    <text evidence="2">The sequence shown here is derived from an EMBL/GenBank/DDBJ whole genome shotgun (WGS) entry which is preliminary data.</text>
</comment>
<keyword evidence="3" id="KW-1185">Reference proteome</keyword>
<keyword evidence="1" id="KW-1133">Transmembrane helix</keyword>
<protein>
    <submittedName>
        <fullName evidence="2">Uncharacterized protein</fullName>
    </submittedName>
</protein>
<accession>A0ABW6SH17</accession>
<proteinExistence type="predicted"/>
<feature type="transmembrane region" description="Helical" evidence="1">
    <location>
        <begin position="41"/>
        <end position="61"/>
    </location>
</feature>
<dbReference type="Proteomes" id="UP001602013">
    <property type="component" value="Unassembled WGS sequence"/>
</dbReference>
<name>A0ABW6SH17_9ACTN</name>
<keyword evidence="1" id="KW-0472">Membrane</keyword>
<evidence type="ECO:0000313" key="2">
    <source>
        <dbReference type="EMBL" id="MFF3664188.1"/>
    </source>
</evidence>
<feature type="transmembrane region" description="Helical" evidence="1">
    <location>
        <begin position="17"/>
        <end position="35"/>
    </location>
</feature>
<keyword evidence="1" id="KW-0812">Transmembrane</keyword>
<evidence type="ECO:0000313" key="3">
    <source>
        <dbReference type="Proteomes" id="UP001602013"/>
    </source>
</evidence>
<dbReference type="RefSeq" id="WP_387408218.1">
    <property type="nucleotide sequence ID" value="NZ_JBIASD010000001.1"/>
</dbReference>
<reference evidence="2 3" key="1">
    <citation type="submission" date="2024-10" db="EMBL/GenBank/DDBJ databases">
        <title>The Natural Products Discovery Center: Release of the First 8490 Sequenced Strains for Exploring Actinobacteria Biosynthetic Diversity.</title>
        <authorList>
            <person name="Kalkreuter E."/>
            <person name="Kautsar S.A."/>
            <person name="Yang D."/>
            <person name="Bader C.D."/>
            <person name="Teijaro C.N."/>
            <person name="Fluegel L."/>
            <person name="Davis C.M."/>
            <person name="Simpson J.R."/>
            <person name="Lauterbach L."/>
            <person name="Steele A.D."/>
            <person name="Gui C."/>
            <person name="Meng S."/>
            <person name="Li G."/>
            <person name="Viehrig K."/>
            <person name="Ye F."/>
            <person name="Su P."/>
            <person name="Kiefer A.F."/>
            <person name="Nichols A."/>
            <person name="Cepeda A.J."/>
            <person name="Yan W."/>
            <person name="Fan B."/>
            <person name="Jiang Y."/>
            <person name="Adhikari A."/>
            <person name="Zheng C.-J."/>
            <person name="Schuster L."/>
            <person name="Cowan T.M."/>
            <person name="Smanski M.J."/>
            <person name="Chevrette M.G."/>
            <person name="De Carvalho L.P.S."/>
            <person name="Shen B."/>
        </authorList>
    </citation>
    <scope>NUCLEOTIDE SEQUENCE [LARGE SCALE GENOMIC DNA]</scope>
    <source>
        <strain evidence="2 3">NPDC002173</strain>
    </source>
</reference>
<sequence length="68" mass="7497">MARDPERRPGRTHPTDWLALLCGLLFIGVGVRYMIAPAPDSVMMLLLLIVGMGFSAFVAILSKVARKR</sequence>
<dbReference type="EMBL" id="JBIASD010000001">
    <property type="protein sequence ID" value="MFF3664188.1"/>
    <property type="molecule type" value="Genomic_DNA"/>
</dbReference>
<evidence type="ECO:0000256" key="1">
    <source>
        <dbReference type="SAM" id="Phobius"/>
    </source>
</evidence>
<gene>
    <name evidence="2" type="ORF">ACFYXI_01245</name>
</gene>